<evidence type="ECO:0000256" key="10">
    <source>
        <dbReference type="ARBA" id="ARBA00023054"/>
    </source>
</evidence>
<proteinExistence type="inferred from homology"/>
<protein>
    <submittedName>
        <fullName evidence="14">Calcium load-activated calcium channel-like 2</fullName>
    </submittedName>
</protein>
<keyword evidence="4" id="KW-0109">Calcium transport</keyword>
<name>A0A8J5MJW9_HOMAM</name>
<dbReference type="GO" id="GO:0032469">
    <property type="term" value="P:endoplasmic reticulum calcium ion homeostasis"/>
    <property type="evidence" value="ECO:0007669"/>
    <property type="project" value="InterPro"/>
</dbReference>
<keyword evidence="10" id="KW-0175">Coiled coil</keyword>
<dbReference type="GO" id="GO:0005262">
    <property type="term" value="F:calcium channel activity"/>
    <property type="evidence" value="ECO:0007669"/>
    <property type="project" value="UniProtKB-KW"/>
</dbReference>
<keyword evidence="12" id="KW-0472">Membrane</keyword>
<gene>
    <name evidence="14" type="primary">tmco1-L2</name>
    <name evidence="14" type="ORF">Hamer_G026090</name>
</gene>
<accession>A0A8J5MJW9</accession>
<dbReference type="Proteomes" id="UP000747542">
    <property type="component" value="Unassembled WGS sequence"/>
</dbReference>
<keyword evidence="7" id="KW-0256">Endoplasmic reticulum</keyword>
<keyword evidence="3" id="KW-0813">Transport</keyword>
<reference evidence="14" key="1">
    <citation type="journal article" date="2021" name="Sci. Adv.">
        <title>The American lobster genome reveals insights on longevity, neural, and immune adaptations.</title>
        <authorList>
            <person name="Polinski J.M."/>
            <person name="Zimin A.V."/>
            <person name="Clark K.F."/>
            <person name="Kohn A.B."/>
            <person name="Sadowski N."/>
            <person name="Timp W."/>
            <person name="Ptitsyn A."/>
            <person name="Khanna P."/>
            <person name="Romanova D.Y."/>
            <person name="Williams P."/>
            <person name="Greenwood S.J."/>
            <person name="Moroz L.L."/>
            <person name="Walt D.R."/>
            <person name="Bodnar A.G."/>
        </authorList>
    </citation>
    <scope>NUCLEOTIDE SEQUENCE</scope>
    <source>
        <strain evidence="14">GMGI-L3</strain>
    </source>
</reference>
<evidence type="ECO:0000256" key="11">
    <source>
        <dbReference type="ARBA" id="ARBA00023065"/>
    </source>
</evidence>
<dbReference type="InterPro" id="IPR002809">
    <property type="entry name" value="EMC3/TMCO1"/>
</dbReference>
<keyword evidence="11" id="KW-0406">Ion transport</keyword>
<dbReference type="InterPro" id="IPR008559">
    <property type="entry name" value="TMCO1"/>
</dbReference>
<evidence type="ECO:0000256" key="6">
    <source>
        <dbReference type="ARBA" id="ARBA00022692"/>
    </source>
</evidence>
<evidence type="ECO:0000256" key="1">
    <source>
        <dbReference type="ARBA" id="ARBA00004477"/>
    </source>
</evidence>
<dbReference type="GO" id="GO:0005789">
    <property type="term" value="C:endoplasmic reticulum membrane"/>
    <property type="evidence" value="ECO:0007669"/>
    <property type="project" value="UniProtKB-SubCell"/>
</dbReference>
<organism evidence="14 15">
    <name type="scientific">Homarus americanus</name>
    <name type="common">American lobster</name>
    <dbReference type="NCBI Taxonomy" id="6706"/>
    <lineage>
        <taxon>Eukaryota</taxon>
        <taxon>Metazoa</taxon>
        <taxon>Ecdysozoa</taxon>
        <taxon>Arthropoda</taxon>
        <taxon>Crustacea</taxon>
        <taxon>Multicrustacea</taxon>
        <taxon>Malacostraca</taxon>
        <taxon>Eumalacostraca</taxon>
        <taxon>Eucarida</taxon>
        <taxon>Decapoda</taxon>
        <taxon>Pleocyemata</taxon>
        <taxon>Astacidea</taxon>
        <taxon>Nephropoidea</taxon>
        <taxon>Nephropidae</taxon>
        <taxon>Homarus</taxon>
    </lineage>
</organism>
<dbReference type="PANTHER" id="PTHR20917:SF0">
    <property type="entry name" value="CALCIUM LOAD-ACTIVATED CALCIUM CHANNEL"/>
    <property type="match status" value="1"/>
</dbReference>
<keyword evidence="5" id="KW-0107">Calcium channel</keyword>
<sequence>MAWKKEKRLMETALIDNKTENRREEEDSRIATETCLLMDVWCKLPFLPISWLQGLSHRNLLGDDYTDCSFIFLYILCTRYQTEHPEVVGLCTIESS</sequence>
<dbReference type="AlphaFoldDB" id="A0A8J5MJW9"/>
<evidence type="ECO:0000256" key="13">
    <source>
        <dbReference type="ARBA" id="ARBA00023303"/>
    </source>
</evidence>
<evidence type="ECO:0000313" key="14">
    <source>
        <dbReference type="EMBL" id="KAG7154208.1"/>
    </source>
</evidence>
<dbReference type="Pfam" id="PF01956">
    <property type="entry name" value="EMC3_TMCO1"/>
    <property type="match status" value="1"/>
</dbReference>
<dbReference type="PANTHER" id="PTHR20917">
    <property type="entry name" value="PNAS-RELATED"/>
    <property type="match status" value="1"/>
</dbReference>
<evidence type="ECO:0000256" key="4">
    <source>
        <dbReference type="ARBA" id="ARBA00022568"/>
    </source>
</evidence>
<comment type="caution">
    <text evidence="14">The sequence shown here is derived from an EMBL/GenBank/DDBJ whole genome shotgun (WGS) entry which is preliminary data.</text>
</comment>
<keyword evidence="15" id="KW-1185">Reference proteome</keyword>
<evidence type="ECO:0000313" key="15">
    <source>
        <dbReference type="Proteomes" id="UP000747542"/>
    </source>
</evidence>
<comment type="similarity">
    <text evidence="2">Belongs to the TMCO1 family.</text>
</comment>
<dbReference type="EMBL" id="JAHLQT010044909">
    <property type="protein sequence ID" value="KAG7154208.1"/>
    <property type="molecule type" value="Genomic_DNA"/>
</dbReference>
<comment type="subcellular location">
    <subcellularLocation>
        <location evidence="1">Endoplasmic reticulum membrane</location>
        <topology evidence="1">Multi-pass membrane protein</topology>
    </subcellularLocation>
</comment>
<keyword evidence="13" id="KW-0407">Ion channel</keyword>
<evidence type="ECO:0000256" key="5">
    <source>
        <dbReference type="ARBA" id="ARBA00022673"/>
    </source>
</evidence>
<keyword evidence="6" id="KW-0812">Transmembrane</keyword>
<evidence type="ECO:0000256" key="9">
    <source>
        <dbReference type="ARBA" id="ARBA00022989"/>
    </source>
</evidence>
<evidence type="ECO:0000256" key="2">
    <source>
        <dbReference type="ARBA" id="ARBA00006537"/>
    </source>
</evidence>
<evidence type="ECO:0000256" key="7">
    <source>
        <dbReference type="ARBA" id="ARBA00022824"/>
    </source>
</evidence>
<evidence type="ECO:0000256" key="12">
    <source>
        <dbReference type="ARBA" id="ARBA00023136"/>
    </source>
</evidence>
<keyword evidence="8" id="KW-0106">Calcium</keyword>
<evidence type="ECO:0000256" key="3">
    <source>
        <dbReference type="ARBA" id="ARBA00022448"/>
    </source>
</evidence>
<evidence type="ECO:0000256" key="8">
    <source>
        <dbReference type="ARBA" id="ARBA00022837"/>
    </source>
</evidence>
<keyword evidence="9" id="KW-1133">Transmembrane helix</keyword>